<protein>
    <recommendedName>
        <fullName evidence="4">Pentapeptide repeat-containing protein</fullName>
    </recommendedName>
</protein>
<organism evidence="2 3">
    <name type="scientific">Chara braunii</name>
    <name type="common">Braun's stonewort</name>
    <dbReference type="NCBI Taxonomy" id="69332"/>
    <lineage>
        <taxon>Eukaryota</taxon>
        <taxon>Viridiplantae</taxon>
        <taxon>Streptophyta</taxon>
        <taxon>Charophyceae</taxon>
        <taxon>Charales</taxon>
        <taxon>Characeae</taxon>
        <taxon>Chara</taxon>
    </lineage>
</organism>
<dbReference type="EMBL" id="BFEA01000451">
    <property type="protein sequence ID" value="GBG83790.1"/>
    <property type="molecule type" value="Genomic_DNA"/>
</dbReference>
<evidence type="ECO:0000256" key="1">
    <source>
        <dbReference type="SAM" id="MobiDB-lite"/>
    </source>
</evidence>
<dbReference type="AlphaFoldDB" id="A0A388LN65"/>
<comment type="caution">
    <text evidence="2">The sequence shown here is derived from an EMBL/GenBank/DDBJ whole genome shotgun (WGS) entry which is preliminary data.</text>
</comment>
<name>A0A388LN65_CHABU</name>
<evidence type="ECO:0000313" key="3">
    <source>
        <dbReference type="Proteomes" id="UP000265515"/>
    </source>
</evidence>
<evidence type="ECO:0000313" key="2">
    <source>
        <dbReference type="EMBL" id="GBG83790.1"/>
    </source>
</evidence>
<feature type="compositionally biased region" description="Polar residues" evidence="1">
    <location>
        <begin position="181"/>
        <end position="195"/>
    </location>
</feature>
<dbReference type="Proteomes" id="UP000265515">
    <property type="component" value="Unassembled WGS sequence"/>
</dbReference>
<dbReference type="Pfam" id="PF00805">
    <property type="entry name" value="Pentapeptide"/>
    <property type="match status" value="1"/>
</dbReference>
<proteinExistence type="predicted"/>
<dbReference type="SUPFAM" id="SSF141571">
    <property type="entry name" value="Pentapeptide repeat-like"/>
    <property type="match status" value="1"/>
</dbReference>
<dbReference type="PANTHER" id="PTHR47200:SF2">
    <property type="entry name" value="THYLAKOID LUMENAL 15 KDA PROTEIN 1, CHLOROPLASTIC"/>
    <property type="match status" value="1"/>
</dbReference>
<feature type="compositionally biased region" description="Basic and acidic residues" evidence="1">
    <location>
        <begin position="167"/>
        <end position="180"/>
    </location>
</feature>
<dbReference type="InterPro" id="IPR044213">
    <property type="entry name" value="At2g44920-like"/>
</dbReference>
<dbReference type="OrthoDB" id="9989223at2759"/>
<dbReference type="Gramene" id="GBG83790">
    <property type="protein sequence ID" value="GBG83790"/>
    <property type="gene ID" value="CBR_g37590"/>
</dbReference>
<dbReference type="Gene3D" id="2.160.20.80">
    <property type="entry name" value="E3 ubiquitin-protein ligase SopA"/>
    <property type="match status" value="1"/>
</dbReference>
<reference evidence="2 3" key="1">
    <citation type="journal article" date="2018" name="Cell">
        <title>The Chara Genome: Secondary Complexity and Implications for Plant Terrestrialization.</title>
        <authorList>
            <person name="Nishiyama T."/>
            <person name="Sakayama H."/>
            <person name="Vries J.D."/>
            <person name="Buschmann H."/>
            <person name="Saint-Marcoux D."/>
            <person name="Ullrich K.K."/>
            <person name="Haas F.B."/>
            <person name="Vanderstraeten L."/>
            <person name="Becker D."/>
            <person name="Lang D."/>
            <person name="Vosolsobe S."/>
            <person name="Rombauts S."/>
            <person name="Wilhelmsson P.K.I."/>
            <person name="Janitza P."/>
            <person name="Kern R."/>
            <person name="Heyl A."/>
            <person name="Rumpler F."/>
            <person name="Villalobos L.I.A.C."/>
            <person name="Clay J.M."/>
            <person name="Skokan R."/>
            <person name="Toyoda A."/>
            <person name="Suzuki Y."/>
            <person name="Kagoshima H."/>
            <person name="Schijlen E."/>
            <person name="Tajeshwar N."/>
            <person name="Catarino B."/>
            <person name="Hetherington A.J."/>
            <person name="Saltykova A."/>
            <person name="Bonnot C."/>
            <person name="Breuninger H."/>
            <person name="Symeonidi A."/>
            <person name="Radhakrishnan G.V."/>
            <person name="Van Nieuwerburgh F."/>
            <person name="Deforce D."/>
            <person name="Chang C."/>
            <person name="Karol K.G."/>
            <person name="Hedrich R."/>
            <person name="Ulvskov P."/>
            <person name="Glockner G."/>
            <person name="Delwiche C.F."/>
            <person name="Petrasek J."/>
            <person name="Van de Peer Y."/>
            <person name="Friml J."/>
            <person name="Beilby M."/>
            <person name="Dolan L."/>
            <person name="Kohara Y."/>
            <person name="Sugano S."/>
            <person name="Fujiyama A."/>
            <person name="Delaux P.-M."/>
            <person name="Quint M."/>
            <person name="TheiBen G."/>
            <person name="Hagemann M."/>
            <person name="Harholt J."/>
            <person name="Dunand C."/>
            <person name="Zachgo S."/>
            <person name="Langdale J."/>
            <person name="Maumus F."/>
            <person name="Straeten D.V.D."/>
            <person name="Gould S.B."/>
            <person name="Rensing S.A."/>
        </authorList>
    </citation>
    <scope>NUCLEOTIDE SEQUENCE [LARGE SCALE GENOMIC DNA]</scope>
    <source>
        <strain evidence="2 3">S276</strain>
    </source>
</reference>
<dbReference type="Pfam" id="PF13576">
    <property type="entry name" value="Pentapeptide_3"/>
    <property type="match status" value="1"/>
</dbReference>
<dbReference type="GO" id="GO:0009534">
    <property type="term" value="C:chloroplast thylakoid"/>
    <property type="evidence" value="ECO:0007669"/>
    <property type="project" value="TreeGrafter"/>
</dbReference>
<feature type="region of interest" description="Disordered" evidence="1">
    <location>
        <begin position="163"/>
        <end position="195"/>
    </location>
</feature>
<dbReference type="PANTHER" id="PTHR47200">
    <property type="entry name" value="THYLAKOID LUMENAL 15 KDA PROTEIN 1, CHLOROPLASTIC"/>
    <property type="match status" value="1"/>
</dbReference>
<sequence length="374" mass="39561">MEAGVCISVRIFHDRLICGNIKSGYGASGVECEGGDQQVGFTPALRQDRSPRPARLASRERLASFASVASVIILRYAELQPVHVRMSSYGAAVGLHHAFTATQMSRCSVGMPIVGGVEFRKPRGHVPGAGCVKRSSSDVCRHVVVATEQSVRAIRNSSTFMEMGSGSDEKVVEEQPREESASGSSEEVTTKSTSRGRIGLGHRIGAVTVAAAAAAAMAVCVLHPVGNVALAYRGGGPYGQEVTRGQDLTGKDFSGRDLTKQDFKTSILRQANFKGSKLLGASFFDSDLTAANLSDTDLRNADFSLARAPRANFTNANLEGASVTGNTSFDGATITGADFTDVLWRDDQRMKLCTVADGVNTVTGNSTRETLGCD</sequence>
<dbReference type="InterPro" id="IPR001646">
    <property type="entry name" value="5peptide_repeat"/>
</dbReference>
<accession>A0A388LN65</accession>
<dbReference type="STRING" id="69332.A0A388LN65"/>
<gene>
    <name evidence="2" type="ORF">CBR_g37590</name>
</gene>
<keyword evidence="3" id="KW-1185">Reference proteome</keyword>
<evidence type="ECO:0008006" key="4">
    <source>
        <dbReference type="Google" id="ProtNLM"/>
    </source>
</evidence>